<keyword evidence="3" id="KW-0731">Sigma factor</keyword>
<dbReference type="RefSeq" id="WP_180860476.1">
    <property type="nucleotide sequence ID" value="NZ_CAIJDE010000060.1"/>
</dbReference>
<sequence length="193" mass="22949">MSSNLILRLRAGDDSCFKEIYELYHFKVFCFVKKYTAQLADSEDVTQNVFIHLWKYRTKLDPNVTLEAILFKSSKQEISKWYKKQNRIFSVEDDQLIKELDSAAEPDEDISSQLEKIEYLLNKIPEKRRKIFSLHKFEDRSYKEIAVEMNMSPSAVANQISKTLQFLKKNSVKNHELYWFALFFISQTEFIAY</sequence>
<dbReference type="AlphaFoldDB" id="A0A9N8J567"/>
<dbReference type="SUPFAM" id="SSF88659">
    <property type="entry name" value="Sigma3 and sigma4 domains of RNA polymerase sigma factors"/>
    <property type="match status" value="1"/>
</dbReference>
<keyword evidence="8" id="KW-1185">Reference proteome</keyword>
<dbReference type="Gene3D" id="1.10.1740.10">
    <property type="match status" value="1"/>
</dbReference>
<organism evidence="7 8">
    <name type="scientific">Flavobacterium panici</name>
    <dbReference type="NCBI Taxonomy" id="2654843"/>
    <lineage>
        <taxon>Bacteria</taxon>
        <taxon>Pseudomonadati</taxon>
        <taxon>Bacteroidota</taxon>
        <taxon>Flavobacteriia</taxon>
        <taxon>Flavobacteriales</taxon>
        <taxon>Flavobacteriaceae</taxon>
        <taxon>Flavobacterium</taxon>
    </lineage>
</organism>
<feature type="domain" description="RNA polymerase sigma-70 region 2" evidence="5">
    <location>
        <begin position="21"/>
        <end position="87"/>
    </location>
</feature>
<reference evidence="7 8" key="1">
    <citation type="submission" date="2020-06" db="EMBL/GenBank/DDBJ databases">
        <authorList>
            <person name="Criscuolo A."/>
        </authorList>
    </citation>
    <scope>NUCLEOTIDE SEQUENCE [LARGE SCALE GENOMIC DNA]</scope>
    <source>
        <strain evidence="7">PXU-55</strain>
    </source>
</reference>
<evidence type="ECO:0000259" key="5">
    <source>
        <dbReference type="Pfam" id="PF04542"/>
    </source>
</evidence>
<dbReference type="SUPFAM" id="SSF88946">
    <property type="entry name" value="Sigma2 domain of RNA polymerase sigma factors"/>
    <property type="match status" value="1"/>
</dbReference>
<dbReference type="Pfam" id="PF04542">
    <property type="entry name" value="Sigma70_r2"/>
    <property type="match status" value="1"/>
</dbReference>
<dbReference type="Pfam" id="PF08281">
    <property type="entry name" value="Sigma70_r4_2"/>
    <property type="match status" value="1"/>
</dbReference>
<dbReference type="GO" id="GO:0006352">
    <property type="term" value="P:DNA-templated transcription initiation"/>
    <property type="evidence" value="ECO:0007669"/>
    <property type="project" value="InterPro"/>
</dbReference>
<proteinExistence type="inferred from homology"/>
<dbReference type="EMBL" id="CAIJDE010000060">
    <property type="protein sequence ID" value="CAC9976207.1"/>
    <property type="molecule type" value="Genomic_DNA"/>
</dbReference>
<dbReference type="CDD" id="cd06171">
    <property type="entry name" value="Sigma70_r4"/>
    <property type="match status" value="1"/>
</dbReference>
<dbReference type="GO" id="GO:0003677">
    <property type="term" value="F:DNA binding"/>
    <property type="evidence" value="ECO:0007669"/>
    <property type="project" value="InterPro"/>
</dbReference>
<dbReference type="NCBIfam" id="TIGR02937">
    <property type="entry name" value="sigma70-ECF"/>
    <property type="match status" value="1"/>
</dbReference>
<dbReference type="InterPro" id="IPR013324">
    <property type="entry name" value="RNA_pol_sigma_r3/r4-like"/>
</dbReference>
<keyword evidence="4" id="KW-0804">Transcription</keyword>
<comment type="similarity">
    <text evidence="1">Belongs to the sigma-70 factor family. ECF subfamily.</text>
</comment>
<dbReference type="InterPro" id="IPR014284">
    <property type="entry name" value="RNA_pol_sigma-70_dom"/>
</dbReference>
<feature type="domain" description="RNA polymerase sigma factor 70 region 4 type 2" evidence="6">
    <location>
        <begin position="115"/>
        <end position="167"/>
    </location>
</feature>
<dbReference type="InterPro" id="IPR013325">
    <property type="entry name" value="RNA_pol_sigma_r2"/>
</dbReference>
<dbReference type="Gene3D" id="1.10.10.10">
    <property type="entry name" value="Winged helix-like DNA-binding domain superfamily/Winged helix DNA-binding domain"/>
    <property type="match status" value="1"/>
</dbReference>
<dbReference type="PANTHER" id="PTHR43133:SF46">
    <property type="entry name" value="RNA POLYMERASE SIGMA-70 FACTOR ECF SUBFAMILY"/>
    <property type="match status" value="1"/>
</dbReference>
<gene>
    <name evidence="7" type="ORF">FLAPXU55_03931</name>
</gene>
<dbReference type="PANTHER" id="PTHR43133">
    <property type="entry name" value="RNA POLYMERASE ECF-TYPE SIGMA FACTO"/>
    <property type="match status" value="1"/>
</dbReference>
<evidence type="ECO:0000256" key="3">
    <source>
        <dbReference type="ARBA" id="ARBA00023082"/>
    </source>
</evidence>
<evidence type="ECO:0000256" key="4">
    <source>
        <dbReference type="ARBA" id="ARBA00023163"/>
    </source>
</evidence>
<evidence type="ECO:0000313" key="8">
    <source>
        <dbReference type="Proteomes" id="UP000533639"/>
    </source>
</evidence>
<evidence type="ECO:0000256" key="2">
    <source>
        <dbReference type="ARBA" id="ARBA00023015"/>
    </source>
</evidence>
<dbReference type="Proteomes" id="UP000533639">
    <property type="component" value="Unassembled WGS sequence"/>
</dbReference>
<evidence type="ECO:0000256" key="1">
    <source>
        <dbReference type="ARBA" id="ARBA00010641"/>
    </source>
</evidence>
<keyword evidence="2" id="KW-0805">Transcription regulation</keyword>
<dbReference type="InterPro" id="IPR039425">
    <property type="entry name" value="RNA_pol_sigma-70-like"/>
</dbReference>
<evidence type="ECO:0000259" key="6">
    <source>
        <dbReference type="Pfam" id="PF08281"/>
    </source>
</evidence>
<dbReference type="InterPro" id="IPR036388">
    <property type="entry name" value="WH-like_DNA-bd_sf"/>
</dbReference>
<dbReference type="GO" id="GO:0016987">
    <property type="term" value="F:sigma factor activity"/>
    <property type="evidence" value="ECO:0007669"/>
    <property type="project" value="UniProtKB-KW"/>
</dbReference>
<evidence type="ECO:0000313" key="7">
    <source>
        <dbReference type="EMBL" id="CAC9976207.1"/>
    </source>
</evidence>
<name>A0A9N8J567_9FLAO</name>
<comment type="caution">
    <text evidence="7">The sequence shown here is derived from an EMBL/GenBank/DDBJ whole genome shotgun (WGS) entry which is preliminary data.</text>
</comment>
<dbReference type="InterPro" id="IPR007627">
    <property type="entry name" value="RNA_pol_sigma70_r2"/>
</dbReference>
<dbReference type="InterPro" id="IPR013249">
    <property type="entry name" value="RNA_pol_sigma70_r4_t2"/>
</dbReference>
<accession>A0A9N8J567</accession>
<protein>
    <submittedName>
        <fullName evidence="7">Sigma-70 family RNA polymerase sigma factor</fullName>
    </submittedName>
</protein>